<accession>A0A3D9ZLB0</accession>
<gene>
    <name evidence="3" type="ORF">DFJ67_4064</name>
</gene>
<name>A0A3D9ZLB0_9ACTN</name>
<dbReference type="Pfam" id="PF13360">
    <property type="entry name" value="PQQ_2"/>
    <property type="match status" value="1"/>
</dbReference>
<dbReference type="InterPro" id="IPR011047">
    <property type="entry name" value="Quinoprotein_ADH-like_sf"/>
</dbReference>
<comment type="caution">
    <text evidence="3">The sequence shown here is derived from an EMBL/GenBank/DDBJ whole genome shotgun (WGS) entry which is preliminary data.</text>
</comment>
<dbReference type="Proteomes" id="UP000256913">
    <property type="component" value="Unassembled WGS sequence"/>
</dbReference>
<dbReference type="InterPro" id="IPR002372">
    <property type="entry name" value="PQQ_rpt_dom"/>
</dbReference>
<feature type="region of interest" description="Disordered" evidence="1">
    <location>
        <begin position="90"/>
        <end position="111"/>
    </location>
</feature>
<dbReference type="SUPFAM" id="SSF50998">
    <property type="entry name" value="Quinoprotein alcohol dehydrogenase-like"/>
    <property type="match status" value="1"/>
</dbReference>
<reference evidence="3 4" key="1">
    <citation type="submission" date="2018-08" db="EMBL/GenBank/DDBJ databases">
        <title>Sequencing the genomes of 1000 actinobacteria strains.</title>
        <authorList>
            <person name="Klenk H.-P."/>
        </authorList>
    </citation>
    <scope>NUCLEOTIDE SEQUENCE [LARGE SCALE GENOMIC DNA]</scope>
    <source>
        <strain evidence="3 4">DSM 44099</strain>
    </source>
</reference>
<proteinExistence type="predicted"/>
<feature type="domain" description="Pyrrolo-quinoline quinone repeat" evidence="2">
    <location>
        <begin position="114"/>
        <end position="262"/>
    </location>
</feature>
<organism evidence="3 4">
    <name type="scientific">Asanoa ferruginea</name>
    <dbReference type="NCBI Taxonomy" id="53367"/>
    <lineage>
        <taxon>Bacteria</taxon>
        <taxon>Bacillati</taxon>
        <taxon>Actinomycetota</taxon>
        <taxon>Actinomycetes</taxon>
        <taxon>Micromonosporales</taxon>
        <taxon>Micromonosporaceae</taxon>
        <taxon>Asanoa</taxon>
    </lineage>
</organism>
<dbReference type="EMBL" id="QUMQ01000001">
    <property type="protein sequence ID" value="REF98055.1"/>
    <property type="molecule type" value="Genomic_DNA"/>
</dbReference>
<keyword evidence="4" id="KW-1185">Reference proteome</keyword>
<dbReference type="Gene3D" id="2.130.10.10">
    <property type="entry name" value="YVTN repeat-like/Quinoprotein amine dehydrogenase"/>
    <property type="match status" value="1"/>
</dbReference>
<evidence type="ECO:0000313" key="3">
    <source>
        <dbReference type="EMBL" id="REF98055.1"/>
    </source>
</evidence>
<dbReference type="RefSeq" id="WP_116069399.1">
    <property type="nucleotide sequence ID" value="NZ_BONB01000025.1"/>
</dbReference>
<evidence type="ECO:0000259" key="2">
    <source>
        <dbReference type="Pfam" id="PF13360"/>
    </source>
</evidence>
<dbReference type="AlphaFoldDB" id="A0A3D9ZLB0"/>
<protein>
    <submittedName>
        <fullName evidence="3">Outer membrane protein assembly factor BamB</fullName>
    </submittedName>
</protein>
<dbReference type="InterPro" id="IPR015943">
    <property type="entry name" value="WD40/YVTN_repeat-like_dom_sf"/>
</dbReference>
<evidence type="ECO:0000313" key="4">
    <source>
        <dbReference type="Proteomes" id="UP000256913"/>
    </source>
</evidence>
<dbReference type="OrthoDB" id="3326598at2"/>
<evidence type="ECO:0000256" key="1">
    <source>
        <dbReference type="SAM" id="MobiDB-lite"/>
    </source>
</evidence>
<sequence length="423" mass="43950">MAERPGDWVVIDLGTAHGSVDEDQRPDAGHRRGSRRWRLAGAAAVLLLVCGGAATASPPFRPTASVRVEPASSVSVAGDLLIVADPAPPGTAGAATAAGDGGTAGGDADTGQSLLRGYDLPSGTERWRVQLPTAMSQSATRLGDLVLVASRDSIRRQTGTTAIDAATGAVRWSRDDAVLTVPGAGAGLAVDEVRSASSAGSRVAGRIDSIDLATGRTLWHQRVPSTAVVHAVAGDPALAVFVLDSGQVQVHDLTTGALRGTGMLPPADYAPDNPRLIDDGFVLRHPDGREGQRVALSAYNLDNVGLEWSRPDRARDVRWADCDGNLCGRTPDGIWTLHLDDGALAFATGDGLPWLPVRGSDDQLVFRLLPDERVAVASGGTTTAPRPLGTLPAGNRDCRVGDTALVCRGADGRQLEIFTLPHP</sequence>